<dbReference type="PANTHER" id="PTHR13930">
    <property type="entry name" value="S-ADENOSYL-L-METHIONINE-DEPENDENT TRNA 4-DEMETHYLWYOSINE SYNTHASE"/>
    <property type="match status" value="1"/>
</dbReference>
<dbReference type="InterPro" id="IPR007197">
    <property type="entry name" value="rSAM"/>
</dbReference>
<dbReference type="Pfam" id="PF00258">
    <property type="entry name" value="Flavodoxin_1"/>
    <property type="match status" value="1"/>
</dbReference>
<dbReference type="SFLD" id="SFLDG01071">
    <property type="entry name" value="tRNA_wybutosine-synthesizing"/>
    <property type="match status" value="1"/>
</dbReference>
<feature type="compositionally biased region" description="Low complexity" evidence="15">
    <location>
        <begin position="46"/>
        <end position="60"/>
    </location>
</feature>
<evidence type="ECO:0000313" key="20">
    <source>
        <dbReference type="Proteomes" id="UP001165122"/>
    </source>
</evidence>
<dbReference type="AlphaFoldDB" id="A0A9W7A212"/>
<dbReference type="InterPro" id="IPR008254">
    <property type="entry name" value="Flavodoxin/NO_synth"/>
</dbReference>
<evidence type="ECO:0000259" key="18">
    <source>
        <dbReference type="PROSITE" id="PS51918"/>
    </source>
</evidence>
<evidence type="ECO:0000256" key="13">
    <source>
        <dbReference type="ARBA" id="ARBA00025368"/>
    </source>
</evidence>
<keyword evidence="7" id="KW-0819">tRNA processing</keyword>
<keyword evidence="5" id="KW-0004">4Fe-4S</keyword>
<dbReference type="GO" id="GO:0031591">
    <property type="term" value="P:wybutosine biosynthetic process"/>
    <property type="evidence" value="ECO:0007669"/>
    <property type="project" value="TreeGrafter"/>
</dbReference>
<dbReference type="PROSITE" id="PS50902">
    <property type="entry name" value="FLAVODOXIN_LIKE"/>
    <property type="match status" value="1"/>
</dbReference>
<dbReference type="GO" id="GO:0102521">
    <property type="term" value="F:tRNA-4-demethylwyosine synthase activity"/>
    <property type="evidence" value="ECO:0007669"/>
    <property type="project" value="UniProtKB-EC"/>
</dbReference>
<keyword evidence="16" id="KW-0472">Membrane</keyword>
<dbReference type="PROSITE" id="PS51918">
    <property type="entry name" value="RADICAL_SAM"/>
    <property type="match status" value="1"/>
</dbReference>
<feature type="region of interest" description="Disordered" evidence="15">
    <location>
        <begin position="36"/>
        <end position="87"/>
    </location>
</feature>
<evidence type="ECO:0000313" key="19">
    <source>
        <dbReference type="EMBL" id="GMH64454.1"/>
    </source>
</evidence>
<evidence type="ECO:0000256" key="1">
    <source>
        <dbReference type="ARBA" id="ARBA00001966"/>
    </source>
</evidence>
<keyword evidence="16" id="KW-0812">Transmembrane</keyword>
<dbReference type="Gene3D" id="3.40.50.360">
    <property type="match status" value="1"/>
</dbReference>
<dbReference type="SFLD" id="SFLDS00029">
    <property type="entry name" value="Radical_SAM"/>
    <property type="match status" value="1"/>
</dbReference>
<evidence type="ECO:0000256" key="8">
    <source>
        <dbReference type="ARBA" id="ARBA00022723"/>
    </source>
</evidence>
<evidence type="ECO:0000256" key="14">
    <source>
        <dbReference type="ARBA" id="ARBA00049466"/>
    </source>
</evidence>
<dbReference type="Pfam" id="PF04055">
    <property type="entry name" value="Radical_SAM"/>
    <property type="match status" value="1"/>
</dbReference>
<keyword evidence="11" id="KW-0411">Iron-sulfur</keyword>
<accession>A0A9W7A212</accession>
<comment type="similarity">
    <text evidence="3">Belongs to the TYW1 family.</text>
</comment>
<feature type="transmembrane region" description="Helical" evidence="16">
    <location>
        <begin position="7"/>
        <end position="26"/>
    </location>
</feature>
<comment type="caution">
    <text evidence="19">The sequence shown here is derived from an EMBL/GenBank/DDBJ whole genome shotgun (WGS) entry which is preliminary data.</text>
</comment>
<reference evidence="20" key="1">
    <citation type="journal article" date="2023" name="Commun. Biol.">
        <title>Genome analysis of Parmales, the sister group of diatoms, reveals the evolutionary specialization of diatoms from phago-mixotrophs to photoautotrophs.</title>
        <authorList>
            <person name="Ban H."/>
            <person name="Sato S."/>
            <person name="Yoshikawa S."/>
            <person name="Yamada K."/>
            <person name="Nakamura Y."/>
            <person name="Ichinomiya M."/>
            <person name="Sato N."/>
            <person name="Blanc-Mathieu R."/>
            <person name="Endo H."/>
            <person name="Kuwata A."/>
            <person name="Ogata H."/>
        </authorList>
    </citation>
    <scope>NUCLEOTIDE SEQUENCE [LARGE SCALE GENOMIC DNA]</scope>
    <source>
        <strain evidence="20">NIES 3700</strain>
    </source>
</reference>
<dbReference type="InterPro" id="IPR029039">
    <property type="entry name" value="Flavoprotein-like_sf"/>
</dbReference>
<comment type="catalytic activity">
    <reaction evidence="14">
        <text>N(1)-methylguanosine(37) in tRNA(Phe) + pyruvate + S-adenosyl-L-methionine = 4-demethylwyosine(37) in tRNA(Phe) + 5'-deoxyadenosine + L-methionine + CO2 + H2O</text>
        <dbReference type="Rhea" id="RHEA:36347"/>
        <dbReference type="Rhea" id="RHEA-COMP:10164"/>
        <dbReference type="Rhea" id="RHEA-COMP:10165"/>
        <dbReference type="ChEBI" id="CHEBI:15361"/>
        <dbReference type="ChEBI" id="CHEBI:15377"/>
        <dbReference type="ChEBI" id="CHEBI:16526"/>
        <dbReference type="ChEBI" id="CHEBI:17319"/>
        <dbReference type="ChEBI" id="CHEBI:57844"/>
        <dbReference type="ChEBI" id="CHEBI:59789"/>
        <dbReference type="ChEBI" id="CHEBI:64315"/>
        <dbReference type="ChEBI" id="CHEBI:73542"/>
        <dbReference type="EC" id="4.1.3.44"/>
    </reaction>
</comment>
<comment type="function">
    <text evidence="13">Probable component of the wybutosine biosynthesis pathway. Wybutosine is a hyper modified guanosine with a tricyclic base found at the 3'-position adjacent to the anticodon of eukaryotic phenylalanine tRNA. Catalyzes the condensation of N-methylguanine with 2 carbon atoms from pyruvate to form the tricyclic 4-demethylwyosine, an intermediate in wybutosine biosynthesis.</text>
</comment>
<dbReference type="SUPFAM" id="SSF102114">
    <property type="entry name" value="Radical SAM enzymes"/>
    <property type="match status" value="1"/>
</dbReference>
<protein>
    <recommendedName>
        <fullName evidence="4">tRNA 4-demethylwyosine synthase (AdoMet-dependent)</fullName>
        <ecNumber evidence="4">4.1.3.44</ecNumber>
    </recommendedName>
</protein>
<comment type="cofactor">
    <cofactor evidence="1">
        <name>[4Fe-4S] cluster</name>
        <dbReference type="ChEBI" id="CHEBI:49883"/>
    </cofactor>
</comment>
<dbReference type="GO" id="GO:0010181">
    <property type="term" value="F:FMN binding"/>
    <property type="evidence" value="ECO:0007669"/>
    <property type="project" value="InterPro"/>
</dbReference>
<dbReference type="GO" id="GO:0046872">
    <property type="term" value="F:metal ion binding"/>
    <property type="evidence" value="ECO:0007669"/>
    <property type="project" value="UniProtKB-KW"/>
</dbReference>
<evidence type="ECO:0000256" key="9">
    <source>
        <dbReference type="ARBA" id="ARBA00022741"/>
    </source>
</evidence>
<feature type="region of interest" description="Disordered" evidence="15">
    <location>
        <begin position="319"/>
        <end position="358"/>
    </location>
</feature>
<evidence type="ECO:0000256" key="3">
    <source>
        <dbReference type="ARBA" id="ARBA00010115"/>
    </source>
</evidence>
<dbReference type="InterPro" id="IPR058240">
    <property type="entry name" value="rSAM_sf"/>
</dbReference>
<dbReference type="Gene3D" id="3.20.20.70">
    <property type="entry name" value="Aldolase class I"/>
    <property type="match status" value="1"/>
</dbReference>
<keyword evidence="16" id="KW-1133">Transmembrane helix</keyword>
<keyword evidence="8" id="KW-0479">Metal-binding</keyword>
<dbReference type="SFLD" id="SFLDF00284">
    <property type="entry name" value="tRNA_wybutosine-synthesizing"/>
    <property type="match status" value="1"/>
</dbReference>
<feature type="domain" description="Radical SAM core" evidence="18">
    <location>
        <begin position="430"/>
        <end position="680"/>
    </location>
</feature>
<evidence type="ECO:0000256" key="6">
    <source>
        <dbReference type="ARBA" id="ARBA00022691"/>
    </source>
</evidence>
<evidence type="ECO:0000256" key="11">
    <source>
        <dbReference type="ARBA" id="ARBA00023014"/>
    </source>
</evidence>
<keyword evidence="10" id="KW-0408">Iron</keyword>
<evidence type="ECO:0000256" key="10">
    <source>
        <dbReference type="ARBA" id="ARBA00023004"/>
    </source>
</evidence>
<evidence type="ECO:0000256" key="2">
    <source>
        <dbReference type="ARBA" id="ARBA00004797"/>
    </source>
</evidence>
<dbReference type="InterPro" id="IPR013917">
    <property type="entry name" value="tRNA_wybutosine-synth"/>
</dbReference>
<evidence type="ECO:0000256" key="7">
    <source>
        <dbReference type="ARBA" id="ARBA00022694"/>
    </source>
</evidence>
<evidence type="ECO:0000256" key="12">
    <source>
        <dbReference type="ARBA" id="ARBA00023239"/>
    </source>
</evidence>
<keyword evidence="9" id="KW-0547">Nucleotide-binding</keyword>
<feature type="domain" description="Flavodoxin-like" evidence="17">
    <location>
        <begin position="102"/>
        <end position="267"/>
    </location>
</feature>
<comment type="pathway">
    <text evidence="2">tRNA modification; wybutosine-tRNA(Phe) biosynthesis.</text>
</comment>
<dbReference type="InterPro" id="IPR001094">
    <property type="entry name" value="Flavdoxin-like"/>
</dbReference>
<dbReference type="GO" id="GO:0051539">
    <property type="term" value="F:4 iron, 4 sulfur cluster binding"/>
    <property type="evidence" value="ECO:0007669"/>
    <property type="project" value="UniProtKB-KW"/>
</dbReference>
<organism evidence="19 20">
    <name type="scientific">Triparma laevis f. longispina</name>
    <dbReference type="NCBI Taxonomy" id="1714387"/>
    <lineage>
        <taxon>Eukaryota</taxon>
        <taxon>Sar</taxon>
        <taxon>Stramenopiles</taxon>
        <taxon>Ochrophyta</taxon>
        <taxon>Bolidophyceae</taxon>
        <taxon>Parmales</taxon>
        <taxon>Triparmaceae</taxon>
        <taxon>Triparma</taxon>
    </lineage>
</organism>
<gene>
    <name evidence="19" type="ORF">TrLO_g8303</name>
</gene>
<evidence type="ECO:0000256" key="5">
    <source>
        <dbReference type="ARBA" id="ARBA00022485"/>
    </source>
</evidence>
<dbReference type="Proteomes" id="UP001165122">
    <property type="component" value="Unassembled WGS sequence"/>
</dbReference>
<evidence type="ECO:0000256" key="16">
    <source>
        <dbReference type="SAM" id="Phobius"/>
    </source>
</evidence>
<dbReference type="OrthoDB" id="271553at2759"/>
<evidence type="ECO:0000256" key="15">
    <source>
        <dbReference type="SAM" id="MobiDB-lite"/>
    </source>
</evidence>
<dbReference type="InterPro" id="IPR013785">
    <property type="entry name" value="Aldolase_TIM"/>
</dbReference>
<feature type="compositionally biased region" description="Acidic residues" evidence="15">
    <location>
        <begin position="319"/>
        <end position="351"/>
    </location>
</feature>
<evidence type="ECO:0000259" key="17">
    <source>
        <dbReference type="PROSITE" id="PS50902"/>
    </source>
</evidence>
<proteinExistence type="inferred from homology"/>
<sequence length="848" mass="94818">MSNLRSIVLTSLITGVVASGVTYFMVQKTLNDAMREGKENQDADDQSVSSDVVVNNDNDSPSLASPTDDLDLPSNLPHPSIPTSIDLHSTPQGYRVLTKSSITITYATTTGTCKSLAHRLASKLPTRPDGTSPINVLPVPSLDWWDQILNGSSTPTTTKYDTPILIMILPTWSDGTSSYESTSLTSGVDDIANDWRVDPNHLKYKLKYAIYGVGSSAYDEETFCKPAKVLNKQMRKLGAQNVNGLGMGDVESGDIESEFDKWCVKLIPKLEYSLEHNHGIKWVSHPIEEVVKEEKDGCCGGGEEDEGCGCKEDKEEENIWNDEAYDDFEDLSSEGSAEESDYEEYEIEEDQGDKGGVADLEDMGKIMKEQGKEKNEEKKMEPKEMVTPKQAASLKKEGYKLIGTHSAVKLCRWTKHQLRGRGGCYKHTFYGITSYQCMEATPSLACANKCVFCWRHHKNPVGRTWRWKTDDPYEIVASAVDLHVNMIKGTKGIPGVLPERWKEAHTVAHCALSLVGEPIMYPRINELLQELHRRHISTFLVTNGQHPEAIDTLVPVSQLYVSVDAPTPDSLEAIDRPLFKDAFERLKTSLKYLRGRGQRTVARLTIVKGWNSDEIDGYADLIALGQVSFVELKGVTFCGTSDASNLNMSNSPWHHEVEEFAEKLRKRLQVLTERGGRDPPPLYGLACAHKHSCSVLLARVDQFAKDNPVTGERKWWTWIDYEKYNKLALAEQHQGIKFGVEDYIAPLPDWGVFGASEEGFDPTDLRYHKKGKRPRYKRFDEEGIPTHDADDKPIAEGLRAELTAKMNTAVAKFQAANGEAESVMTESKKGERLIEDPRLMFRGLVVGR</sequence>
<dbReference type="EMBL" id="BRXW01000542">
    <property type="protein sequence ID" value="GMH64454.1"/>
    <property type="molecule type" value="Genomic_DNA"/>
</dbReference>
<dbReference type="SUPFAM" id="SSF52218">
    <property type="entry name" value="Flavoproteins"/>
    <property type="match status" value="1"/>
</dbReference>
<keyword evidence="6" id="KW-0949">S-adenosyl-L-methionine</keyword>
<dbReference type="PRINTS" id="PR00369">
    <property type="entry name" value="FLAVODOXIN"/>
</dbReference>
<evidence type="ECO:0000256" key="4">
    <source>
        <dbReference type="ARBA" id="ARBA00012821"/>
    </source>
</evidence>
<dbReference type="PANTHER" id="PTHR13930:SF0">
    <property type="entry name" value="S-ADENOSYL-L-METHIONINE-DEPENDENT TRNA 4-DEMETHYLWYOSINE SYNTHASE TYW1-RELATED"/>
    <property type="match status" value="1"/>
</dbReference>
<keyword evidence="12" id="KW-0456">Lyase</keyword>
<dbReference type="EC" id="4.1.3.44" evidence="4"/>
<name>A0A9W7A212_9STRA</name>
<feature type="region of interest" description="Disordered" evidence="15">
    <location>
        <begin position="370"/>
        <end position="389"/>
    </location>
</feature>
<feature type="compositionally biased region" description="Basic and acidic residues" evidence="15">
    <location>
        <begin position="370"/>
        <end position="386"/>
    </location>
</feature>
<keyword evidence="20" id="KW-1185">Reference proteome</keyword>
<dbReference type="Pfam" id="PF08608">
    <property type="entry name" value="Wyosine_form"/>
    <property type="match status" value="1"/>
</dbReference>
<dbReference type="InterPro" id="IPR034556">
    <property type="entry name" value="tRNA_wybutosine-synthase"/>
</dbReference>
<dbReference type="CDD" id="cd01335">
    <property type="entry name" value="Radical_SAM"/>
    <property type="match status" value="1"/>
</dbReference>